<gene>
    <name evidence="1" type="ORF">COCHEDRAFT_1046473</name>
</gene>
<dbReference type="AlphaFoldDB" id="M2T5H7"/>
<dbReference type="EMBL" id="KB445574">
    <property type="protein sequence ID" value="EMD92820.1"/>
    <property type="molecule type" value="Genomic_DNA"/>
</dbReference>
<evidence type="ECO:0000313" key="1">
    <source>
        <dbReference type="EMBL" id="EMD92820.1"/>
    </source>
</evidence>
<keyword evidence="2" id="KW-1185">Reference proteome</keyword>
<sequence length="55" mass="6080">MAISVLRDFLLGYLCYGLINVVPQLKSPPDNVFDPDRPVKGLYARIRAVESNSGT</sequence>
<evidence type="ECO:0000313" key="2">
    <source>
        <dbReference type="Proteomes" id="UP000016936"/>
    </source>
</evidence>
<accession>M2T5H7</accession>
<name>M2T5H7_COCH5</name>
<reference evidence="1 2" key="1">
    <citation type="journal article" date="2012" name="PLoS Pathog.">
        <title>Diverse lifestyles and strategies of plant pathogenesis encoded in the genomes of eighteen Dothideomycetes fungi.</title>
        <authorList>
            <person name="Ohm R.A."/>
            <person name="Feau N."/>
            <person name="Henrissat B."/>
            <person name="Schoch C.L."/>
            <person name="Horwitz B.A."/>
            <person name="Barry K.W."/>
            <person name="Condon B.J."/>
            <person name="Copeland A.C."/>
            <person name="Dhillon B."/>
            <person name="Glaser F."/>
            <person name="Hesse C.N."/>
            <person name="Kosti I."/>
            <person name="LaButti K."/>
            <person name="Lindquist E.A."/>
            <person name="Lucas S."/>
            <person name="Salamov A.A."/>
            <person name="Bradshaw R.E."/>
            <person name="Ciuffetti L."/>
            <person name="Hamelin R.C."/>
            <person name="Kema G.H.J."/>
            <person name="Lawrence C."/>
            <person name="Scott J.A."/>
            <person name="Spatafora J.W."/>
            <person name="Turgeon B.G."/>
            <person name="de Wit P.J.G.M."/>
            <person name="Zhong S."/>
            <person name="Goodwin S.B."/>
            <person name="Grigoriev I.V."/>
        </authorList>
    </citation>
    <scope>NUCLEOTIDE SEQUENCE [LARGE SCALE GENOMIC DNA]</scope>
    <source>
        <strain evidence="2">C5 / ATCC 48332 / race O</strain>
    </source>
</reference>
<dbReference type="Proteomes" id="UP000016936">
    <property type="component" value="Unassembled WGS sequence"/>
</dbReference>
<feature type="non-terminal residue" evidence="1">
    <location>
        <position position="55"/>
    </location>
</feature>
<dbReference type="HOGENOM" id="CLU_3037864_0_0_1"/>
<organism evidence="1 2">
    <name type="scientific">Cochliobolus heterostrophus (strain C5 / ATCC 48332 / race O)</name>
    <name type="common">Southern corn leaf blight fungus</name>
    <name type="synonym">Bipolaris maydis</name>
    <dbReference type="NCBI Taxonomy" id="701091"/>
    <lineage>
        <taxon>Eukaryota</taxon>
        <taxon>Fungi</taxon>
        <taxon>Dikarya</taxon>
        <taxon>Ascomycota</taxon>
        <taxon>Pezizomycotina</taxon>
        <taxon>Dothideomycetes</taxon>
        <taxon>Pleosporomycetidae</taxon>
        <taxon>Pleosporales</taxon>
        <taxon>Pleosporineae</taxon>
        <taxon>Pleosporaceae</taxon>
        <taxon>Bipolaris</taxon>
    </lineage>
</organism>
<proteinExistence type="predicted"/>
<protein>
    <submittedName>
        <fullName evidence="1">Uncharacterized protein</fullName>
    </submittedName>
</protein>
<reference evidence="2" key="2">
    <citation type="journal article" date="2013" name="PLoS Genet.">
        <title>Comparative genome structure, secondary metabolite, and effector coding capacity across Cochliobolus pathogens.</title>
        <authorList>
            <person name="Condon B.J."/>
            <person name="Leng Y."/>
            <person name="Wu D."/>
            <person name="Bushley K.E."/>
            <person name="Ohm R.A."/>
            <person name="Otillar R."/>
            <person name="Martin J."/>
            <person name="Schackwitz W."/>
            <person name="Grimwood J."/>
            <person name="MohdZainudin N."/>
            <person name="Xue C."/>
            <person name="Wang R."/>
            <person name="Manning V.A."/>
            <person name="Dhillon B."/>
            <person name="Tu Z.J."/>
            <person name="Steffenson B.J."/>
            <person name="Salamov A."/>
            <person name="Sun H."/>
            <person name="Lowry S."/>
            <person name="LaButti K."/>
            <person name="Han J."/>
            <person name="Copeland A."/>
            <person name="Lindquist E."/>
            <person name="Barry K."/>
            <person name="Schmutz J."/>
            <person name="Baker S.E."/>
            <person name="Ciuffetti L.M."/>
            <person name="Grigoriev I.V."/>
            <person name="Zhong S."/>
            <person name="Turgeon B.G."/>
        </authorList>
    </citation>
    <scope>NUCLEOTIDE SEQUENCE [LARGE SCALE GENOMIC DNA]</scope>
    <source>
        <strain evidence="2">C5 / ATCC 48332 / race O</strain>
    </source>
</reference>
<dbReference type="OrthoDB" id="3703354at2759"/>